<keyword evidence="2" id="KW-1003">Cell membrane</keyword>
<dbReference type="HOGENOM" id="CLU_098660_3_0_4"/>
<dbReference type="AlphaFoldDB" id="E7RUY6"/>
<keyword evidence="3 6" id="KW-0812">Transmembrane</keyword>
<dbReference type="STRING" id="887898.HMPREF0551_0498"/>
<organism evidence="7 8">
    <name type="scientific">Lautropia mirabilis ATCC 51599</name>
    <dbReference type="NCBI Taxonomy" id="887898"/>
    <lineage>
        <taxon>Bacteria</taxon>
        <taxon>Pseudomonadati</taxon>
        <taxon>Pseudomonadota</taxon>
        <taxon>Betaproteobacteria</taxon>
        <taxon>Burkholderiales</taxon>
        <taxon>Burkholderiaceae</taxon>
        <taxon>Lautropia</taxon>
    </lineage>
</organism>
<keyword evidence="5 6" id="KW-0472">Membrane</keyword>
<dbReference type="GO" id="GO:0006457">
    <property type="term" value="P:protein folding"/>
    <property type="evidence" value="ECO:0007669"/>
    <property type="project" value="InterPro"/>
</dbReference>
<name>E7RUY6_9BURK</name>
<feature type="transmembrane region" description="Helical" evidence="6">
    <location>
        <begin position="145"/>
        <end position="166"/>
    </location>
</feature>
<dbReference type="GO" id="GO:0005886">
    <property type="term" value="C:plasma membrane"/>
    <property type="evidence" value="ECO:0007669"/>
    <property type="project" value="UniProtKB-SubCell"/>
</dbReference>
<evidence type="ECO:0000256" key="1">
    <source>
        <dbReference type="ARBA" id="ARBA00004651"/>
    </source>
</evidence>
<dbReference type="EMBL" id="AEQP01000002">
    <property type="protein sequence ID" value="EFV95590.1"/>
    <property type="molecule type" value="Genomic_DNA"/>
</dbReference>
<gene>
    <name evidence="7" type="ORF">HMPREF0551_0498</name>
</gene>
<dbReference type="PANTHER" id="PTHR36570:SF3">
    <property type="entry name" value="DISULFIDE BOND FORMATION PROTEIN B"/>
    <property type="match status" value="1"/>
</dbReference>
<comment type="subcellular location">
    <subcellularLocation>
        <location evidence="1">Cell membrane</location>
        <topology evidence="1">Multi-pass membrane protein</topology>
    </subcellularLocation>
</comment>
<dbReference type="GO" id="GO:0015035">
    <property type="term" value="F:protein-disulfide reductase activity"/>
    <property type="evidence" value="ECO:0007669"/>
    <property type="project" value="InterPro"/>
</dbReference>
<comment type="caution">
    <text evidence="7">The sequence shown here is derived from an EMBL/GenBank/DDBJ whole genome shotgun (WGS) entry which is preliminary data.</text>
</comment>
<dbReference type="PANTHER" id="PTHR36570">
    <property type="entry name" value="DISULFIDE BOND FORMATION PROTEIN B"/>
    <property type="match status" value="1"/>
</dbReference>
<evidence type="ECO:0000256" key="4">
    <source>
        <dbReference type="ARBA" id="ARBA00022989"/>
    </source>
</evidence>
<keyword evidence="4 6" id="KW-1133">Transmembrane helix</keyword>
<feature type="transmembrane region" description="Helical" evidence="6">
    <location>
        <begin position="45"/>
        <end position="63"/>
    </location>
</feature>
<keyword evidence="8" id="KW-1185">Reference proteome</keyword>
<dbReference type="SUPFAM" id="SSF158442">
    <property type="entry name" value="DsbB-like"/>
    <property type="match status" value="1"/>
</dbReference>
<evidence type="ECO:0000256" key="2">
    <source>
        <dbReference type="ARBA" id="ARBA00022475"/>
    </source>
</evidence>
<dbReference type="Gene3D" id="1.20.1550.10">
    <property type="entry name" value="DsbB-like"/>
    <property type="match status" value="1"/>
</dbReference>
<protein>
    <submittedName>
        <fullName evidence="7">Disulfide bond formation protein DsbB</fullName>
    </submittedName>
</protein>
<dbReference type="InterPro" id="IPR023380">
    <property type="entry name" value="DsbB-like_sf"/>
</dbReference>
<dbReference type="InterPro" id="IPR050183">
    <property type="entry name" value="DsbB"/>
</dbReference>
<dbReference type="Pfam" id="PF02600">
    <property type="entry name" value="DsbB"/>
    <property type="match status" value="1"/>
</dbReference>
<dbReference type="RefSeq" id="WP_005672502.1">
    <property type="nucleotide sequence ID" value="NZ_CP146288.1"/>
</dbReference>
<evidence type="ECO:0000313" key="7">
    <source>
        <dbReference type="EMBL" id="EFV95590.1"/>
    </source>
</evidence>
<evidence type="ECO:0000313" key="8">
    <source>
        <dbReference type="Proteomes" id="UP000011021"/>
    </source>
</evidence>
<sequence length="171" mass="18130">MRLNSITHRRLSVAIALFSWGSVGVALFTQHVLGMQPCPWCIAQRVLYLLCGALAILAVLPPVRSSAGRIIATLFSATGIVAAGGALVTALYQHFVAAASGSCAVTAADRFLMETGLADWLPEVFEPRASCAEADQALIGLPYSIWSAILAVILLVLGGLALRALWRSRVR</sequence>
<feature type="transmembrane region" description="Helical" evidence="6">
    <location>
        <begin position="12"/>
        <end position="33"/>
    </location>
</feature>
<accession>E7RUY6</accession>
<feature type="transmembrane region" description="Helical" evidence="6">
    <location>
        <begin position="70"/>
        <end position="92"/>
    </location>
</feature>
<evidence type="ECO:0000256" key="3">
    <source>
        <dbReference type="ARBA" id="ARBA00022692"/>
    </source>
</evidence>
<evidence type="ECO:0000256" key="6">
    <source>
        <dbReference type="SAM" id="Phobius"/>
    </source>
</evidence>
<dbReference type="InterPro" id="IPR003752">
    <property type="entry name" value="DiS_bond_form_DsbB/BdbC"/>
</dbReference>
<proteinExistence type="predicted"/>
<evidence type="ECO:0000256" key="5">
    <source>
        <dbReference type="ARBA" id="ARBA00023136"/>
    </source>
</evidence>
<dbReference type="eggNOG" id="COG1495">
    <property type="taxonomic scope" value="Bacteria"/>
</dbReference>
<dbReference type="Proteomes" id="UP000011021">
    <property type="component" value="Unassembled WGS sequence"/>
</dbReference>
<reference evidence="7 8" key="1">
    <citation type="submission" date="2010-12" db="EMBL/GenBank/DDBJ databases">
        <authorList>
            <person name="Muzny D."/>
            <person name="Qin X."/>
            <person name="Deng J."/>
            <person name="Jiang H."/>
            <person name="Liu Y."/>
            <person name="Qu J."/>
            <person name="Song X.-Z."/>
            <person name="Zhang L."/>
            <person name="Thornton R."/>
            <person name="Coyle M."/>
            <person name="Francisco L."/>
            <person name="Jackson L."/>
            <person name="Javaid M."/>
            <person name="Korchina V."/>
            <person name="Kovar C."/>
            <person name="Mata R."/>
            <person name="Mathew T."/>
            <person name="Ngo R."/>
            <person name="Nguyen L."/>
            <person name="Nguyen N."/>
            <person name="Okwuonu G."/>
            <person name="Ongeri F."/>
            <person name="Pham C."/>
            <person name="Simmons D."/>
            <person name="Wilczek-Boney K."/>
            <person name="Hale W."/>
            <person name="Jakkamsetti A."/>
            <person name="Pham P."/>
            <person name="Ruth R."/>
            <person name="San Lucas F."/>
            <person name="Warren J."/>
            <person name="Zhang J."/>
            <person name="Zhao Z."/>
            <person name="Zhou C."/>
            <person name="Zhu D."/>
            <person name="Lee S."/>
            <person name="Bess C."/>
            <person name="Blankenburg K."/>
            <person name="Forbes L."/>
            <person name="Fu Q."/>
            <person name="Gubbala S."/>
            <person name="Hirani K."/>
            <person name="Jayaseelan J.C."/>
            <person name="Lara F."/>
            <person name="Munidasa M."/>
            <person name="Palculict T."/>
            <person name="Patil S."/>
            <person name="Pu L.-L."/>
            <person name="Saada N."/>
            <person name="Tang L."/>
            <person name="Weissenberger G."/>
            <person name="Zhu Y."/>
            <person name="Hemphill L."/>
            <person name="Shang Y."/>
            <person name="Youmans B."/>
            <person name="Ayvaz T."/>
            <person name="Ross M."/>
            <person name="Santibanez J."/>
            <person name="Aqrawi P."/>
            <person name="Gross S."/>
            <person name="Joshi V."/>
            <person name="Fowler G."/>
            <person name="Nazareth L."/>
            <person name="Reid J."/>
            <person name="Worley K."/>
            <person name="Petrosino J."/>
            <person name="Highlander S."/>
            <person name="Gibbs R."/>
        </authorList>
    </citation>
    <scope>NUCLEOTIDE SEQUENCE [LARGE SCALE GENOMIC DNA]</scope>
    <source>
        <strain evidence="7 8">ATCC 51599</strain>
    </source>
</reference>